<comment type="caution">
    <text evidence="1">The sequence shown here is derived from an EMBL/GenBank/DDBJ whole genome shotgun (WGS) entry which is preliminary data.</text>
</comment>
<proteinExistence type="predicted"/>
<protein>
    <submittedName>
        <fullName evidence="1">Uncharacterized protein</fullName>
    </submittedName>
</protein>
<dbReference type="Proteomes" id="UP000886998">
    <property type="component" value="Unassembled WGS sequence"/>
</dbReference>
<name>A0A8X7CB39_9ARAC</name>
<accession>A0A8X7CB39</accession>
<dbReference type="EMBL" id="BMAV01012041">
    <property type="protein sequence ID" value="GFY58369.1"/>
    <property type="molecule type" value="Genomic_DNA"/>
</dbReference>
<reference evidence="1" key="1">
    <citation type="submission" date="2020-08" db="EMBL/GenBank/DDBJ databases">
        <title>Multicomponent nature underlies the extraordinary mechanical properties of spider dragline silk.</title>
        <authorList>
            <person name="Kono N."/>
            <person name="Nakamura H."/>
            <person name="Mori M."/>
            <person name="Yoshida Y."/>
            <person name="Ohtoshi R."/>
            <person name="Malay A.D."/>
            <person name="Moran D.A.P."/>
            <person name="Tomita M."/>
            <person name="Numata K."/>
            <person name="Arakawa K."/>
        </authorList>
    </citation>
    <scope>NUCLEOTIDE SEQUENCE</scope>
</reference>
<evidence type="ECO:0000313" key="2">
    <source>
        <dbReference type="Proteomes" id="UP000886998"/>
    </source>
</evidence>
<keyword evidence="2" id="KW-1185">Reference proteome</keyword>
<organism evidence="1 2">
    <name type="scientific">Trichonephila inaurata madagascariensis</name>
    <dbReference type="NCBI Taxonomy" id="2747483"/>
    <lineage>
        <taxon>Eukaryota</taxon>
        <taxon>Metazoa</taxon>
        <taxon>Ecdysozoa</taxon>
        <taxon>Arthropoda</taxon>
        <taxon>Chelicerata</taxon>
        <taxon>Arachnida</taxon>
        <taxon>Araneae</taxon>
        <taxon>Araneomorphae</taxon>
        <taxon>Entelegynae</taxon>
        <taxon>Araneoidea</taxon>
        <taxon>Nephilidae</taxon>
        <taxon>Trichonephila</taxon>
        <taxon>Trichonephila inaurata</taxon>
    </lineage>
</organism>
<evidence type="ECO:0000313" key="1">
    <source>
        <dbReference type="EMBL" id="GFY58369.1"/>
    </source>
</evidence>
<sequence>MAPVRPLTINCPLMPSLSMRSASPGGRCNRIPEHPLFAAGGIKLSWIFSGGLLRGKYKIKGILGFVFDGFRRSYSCHLLQENEFKLAAFLKKFL</sequence>
<dbReference type="AlphaFoldDB" id="A0A8X7CB39"/>
<gene>
    <name evidence="1" type="ORF">TNIN_470071</name>
</gene>